<dbReference type="GO" id="GO:0005634">
    <property type="term" value="C:nucleus"/>
    <property type="evidence" value="ECO:0007669"/>
    <property type="project" value="TreeGrafter"/>
</dbReference>
<dbReference type="PANTHER" id="PTHR10344">
    <property type="entry name" value="THYMIDYLATE KINASE"/>
    <property type="match status" value="1"/>
</dbReference>
<dbReference type="GO" id="GO:0006227">
    <property type="term" value="P:dUDP biosynthetic process"/>
    <property type="evidence" value="ECO:0007669"/>
    <property type="project" value="TreeGrafter"/>
</dbReference>
<sequence length="272" mass="30689">MVKWSMMETKLKSGTTLVVALEWLSRLLKEWISNGAPEIGFLAPDLVLYLDMPPEMVDACQRIEDVQKQLQEIVLDHVLAGQKAIFVAQRVADERCEPSPGSDGYEVRLDSAIIVLLKMGMLFYLITFPYCCSVGAPKIGLLAPDLVLHLDMPPEKASERGGYEDERYELLEFQMKVAQFEISLFVSSVTIDILDLIAYGRCLPKDRRCSETAEDCFGSCLCLPKRETSFPPLVIRRRGRLKKKLCLMRKLIVEGEEDDDDQSAKKTTTTTS</sequence>
<dbReference type="PANTHER" id="PTHR10344:SF1">
    <property type="entry name" value="THYMIDYLATE KINASE"/>
    <property type="match status" value="1"/>
</dbReference>
<evidence type="ECO:0000313" key="1">
    <source>
        <dbReference type="EMBL" id="KAK3225314.1"/>
    </source>
</evidence>
<dbReference type="GO" id="GO:0006235">
    <property type="term" value="P:dTTP biosynthetic process"/>
    <property type="evidence" value="ECO:0007669"/>
    <property type="project" value="TreeGrafter"/>
</dbReference>
<dbReference type="GO" id="GO:0005739">
    <property type="term" value="C:mitochondrion"/>
    <property type="evidence" value="ECO:0007669"/>
    <property type="project" value="TreeGrafter"/>
</dbReference>
<keyword evidence="2" id="KW-1185">Reference proteome</keyword>
<name>A0AAE0AXB0_9ROSI</name>
<dbReference type="Proteomes" id="UP001281410">
    <property type="component" value="Unassembled WGS sequence"/>
</dbReference>
<dbReference type="GO" id="GO:0006233">
    <property type="term" value="P:dTDP biosynthetic process"/>
    <property type="evidence" value="ECO:0007669"/>
    <property type="project" value="TreeGrafter"/>
</dbReference>
<dbReference type="Gene3D" id="3.40.50.300">
    <property type="entry name" value="P-loop containing nucleotide triphosphate hydrolases"/>
    <property type="match status" value="1"/>
</dbReference>
<evidence type="ECO:0000313" key="2">
    <source>
        <dbReference type="Proteomes" id="UP001281410"/>
    </source>
</evidence>
<reference evidence="1" key="1">
    <citation type="journal article" date="2023" name="Plant J.">
        <title>Genome sequences and population genomics provide insights into the demographic history, inbreeding, and mutation load of two 'living fossil' tree species of Dipteronia.</title>
        <authorList>
            <person name="Feng Y."/>
            <person name="Comes H.P."/>
            <person name="Chen J."/>
            <person name="Zhu S."/>
            <person name="Lu R."/>
            <person name="Zhang X."/>
            <person name="Li P."/>
            <person name="Qiu J."/>
            <person name="Olsen K.M."/>
            <person name="Qiu Y."/>
        </authorList>
    </citation>
    <scope>NUCLEOTIDE SEQUENCE</scope>
    <source>
        <strain evidence="1">NBL</strain>
    </source>
</reference>
<organism evidence="1 2">
    <name type="scientific">Dipteronia sinensis</name>
    <dbReference type="NCBI Taxonomy" id="43782"/>
    <lineage>
        <taxon>Eukaryota</taxon>
        <taxon>Viridiplantae</taxon>
        <taxon>Streptophyta</taxon>
        <taxon>Embryophyta</taxon>
        <taxon>Tracheophyta</taxon>
        <taxon>Spermatophyta</taxon>
        <taxon>Magnoliopsida</taxon>
        <taxon>eudicotyledons</taxon>
        <taxon>Gunneridae</taxon>
        <taxon>Pentapetalae</taxon>
        <taxon>rosids</taxon>
        <taxon>malvids</taxon>
        <taxon>Sapindales</taxon>
        <taxon>Sapindaceae</taxon>
        <taxon>Hippocastanoideae</taxon>
        <taxon>Acereae</taxon>
        <taxon>Dipteronia</taxon>
    </lineage>
</organism>
<comment type="caution">
    <text evidence="1">The sequence shown here is derived from an EMBL/GenBank/DDBJ whole genome shotgun (WGS) entry which is preliminary data.</text>
</comment>
<dbReference type="InterPro" id="IPR027417">
    <property type="entry name" value="P-loop_NTPase"/>
</dbReference>
<dbReference type="GO" id="GO:0005829">
    <property type="term" value="C:cytosol"/>
    <property type="evidence" value="ECO:0007669"/>
    <property type="project" value="TreeGrafter"/>
</dbReference>
<dbReference type="GO" id="GO:0004550">
    <property type="term" value="F:nucleoside diphosphate kinase activity"/>
    <property type="evidence" value="ECO:0007669"/>
    <property type="project" value="TreeGrafter"/>
</dbReference>
<accession>A0AAE0AXB0</accession>
<dbReference type="EMBL" id="JANJYJ010000002">
    <property type="protein sequence ID" value="KAK3225314.1"/>
    <property type="molecule type" value="Genomic_DNA"/>
</dbReference>
<proteinExistence type="predicted"/>
<dbReference type="AlphaFoldDB" id="A0AAE0AXB0"/>
<gene>
    <name evidence="1" type="ORF">Dsin_005176</name>
</gene>
<dbReference type="GO" id="GO:0004798">
    <property type="term" value="F:dTMP kinase activity"/>
    <property type="evidence" value="ECO:0007669"/>
    <property type="project" value="TreeGrafter"/>
</dbReference>
<protein>
    <submittedName>
        <fullName evidence="1">Uncharacterized protein</fullName>
    </submittedName>
</protein>